<proteinExistence type="predicted"/>
<sequence>MSGALPPVHPHLARWTADCGAGILGPILDAVDGVATQQIRSVLSAATLHSELARSSAPSIRGCADSLAVAWSARQPARYLRSLADAVGRLGAEIVLTVGRVGTALDTIENAQRSLAGAIQRAHAAVDWSPSYVPWGTPEAEARTAAARTLAAAADSSRQQLVAAMSSISGALSADPGTSLTAITPPTVSSIRGSAHPSVDFRPTELSGAATRIDRLARDQLAADLHCGTPWRRTFALRTLAALRAAETSGGDSRAQLLVYQPDAFGGQGRVAVSVGDVSRADHVAILTPGIANSPADLDASVPTAAGLRDAAQQAAPGERTAVVLWFGYDIPVSGSPNHTSLAREWADLTAAASADPATEGAPLLAADTATIRTTMLDSATLTLIGHSMGSVVTARAAQEPIGADSVVLLGSPGVGRPDARAQDLAGVAPENVFVLSSDRDPVTGSFTDLGGWLATGLVAGPASAGRPSFGTDPASTAFGAQRISGPAPPLWNPGGGWRYSFAEHSLGRYLGGAGLVAVGAVVAGRTARVPRTRGR</sequence>
<organism evidence="2">
    <name type="scientific">Nakamurella sp. A5-74</name>
    <dbReference type="NCBI Taxonomy" id="3158264"/>
    <lineage>
        <taxon>Bacteria</taxon>
        <taxon>Bacillati</taxon>
        <taxon>Actinomycetota</taxon>
        <taxon>Actinomycetes</taxon>
        <taxon>Nakamurellales</taxon>
        <taxon>Nakamurellaceae</taxon>
        <taxon>Nakamurella</taxon>
    </lineage>
</organism>
<dbReference type="EMBL" id="CP159218">
    <property type="protein sequence ID" value="XCG62036.1"/>
    <property type="molecule type" value="Genomic_DNA"/>
</dbReference>
<dbReference type="AlphaFoldDB" id="A0AAU8DLD4"/>
<evidence type="ECO:0000313" key="2">
    <source>
        <dbReference type="EMBL" id="XCG62036.1"/>
    </source>
</evidence>
<dbReference type="InterPro" id="IPR029058">
    <property type="entry name" value="AB_hydrolase_fold"/>
</dbReference>
<dbReference type="InterPro" id="IPR010427">
    <property type="entry name" value="DUF1023"/>
</dbReference>
<feature type="domain" description="DUF1023" evidence="1">
    <location>
        <begin position="267"/>
        <end position="444"/>
    </location>
</feature>
<accession>A0AAU8DLD4</accession>
<evidence type="ECO:0000259" key="1">
    <source>
        <dbReference type="Pfam" id="PF06259"/>
    </source>
</evidence>
<dbReference type="Pfam" id="PF06259">
    <property type="entry name" value="Abhydrolase_8"/>
    <property type="match status" value="1"/>
</dbReference>
<gene>
    <name evidence="2" type="ORF">ABLG96_12160</name>
</gene>
<dbReference type="GO" id="GO:0016787">
    <property type="term" value="F:hydrolase activity"/>
    <property type="evidence" value="ECO:0007669"/>
    <property type="project" value="UniProtKB-KW"/>
</dbReference>
<name>A0AAU8DLD4_9ACTN</name>
<protein>
    <submittedName>
        <fullName evidence="2">Alpha/beta hydrolase</fullName>
    </submittedName>
</protein>
<dbReference type="Gene3D" id="3.40.50.1820">
    <property type="entry name" value="alpha/beta hydrolase"/>
    <property type="match status" value="1"/>
</dbReference>
<dbReference type="RefSeq" id="WP_353647651.1">
    <property type="nucleotide sequence ID" value="NZ_CP159218.1"/>
</dbReference>
<dbReference type="SUPFAM" id="SSF53474">
    <property type="entry name" value="alpha/beta-Hydrolases"/>
    <property type="match status" value="1"/>
</dbReference>
<reference evidence="2" key="1">
    <citation type="submission" date="2024-05" db="EMBL/GenBank/DDBJ databases">
        <authorList>
            <person name="Cai S.Y."/>
            <person name="Jin L.M."/>
            <person name="Li H.R."/>
        </authorList>
    </citation>
    <scope>NUCLEOTIDE SEQUENCE</scope>
    <source>
        <strain evidence="2">A5-74</strain>
    </source>
</reference>
<keyword evidence="2" id="KW-0378">Hydrolase</keyword>